<dbReference type="Pfam" id="PF01435">
    <property type="entry name" value="Peptidase_M48"/>
    <property type="match status" value="1"/>
</dbReference>
<feature type="transmembrane region" description="Helical" evidence="7">
    <location>
        <begin position="87"/>
        <end position="105"/>
    </location>
</feature>
<feature type="transmembrane region" description="Helical" evidence="7">
    <location>
        <begin position="6"/>
        <end position="22"/>
    </location>
</feature>
<feature type="transmembrane region" description="Helical" evidence="7">
    <location>
        <begin position="177"/>
        <end position="195"/>
    </location>
</feature>
<dbReference type="Gene3D" id="3.30.2010.10">
    <property type="entry name" value="Metalloproteases ('zincins'), catalytic domain"/>
    <property type="match status" value="1"/>
</dbReference>
<keyword evidence="10" id="KW-1185">Reference proteome</keyword>
<feature type="transmembrane region" description="Helical" evidence="7">
    <location>
        <begin position="34"/>
        <end position="67"/>
    </location>
</feature>
<proteinExistence type="inferred from homology"/>
<evidence type="ECO:0000256" key="6">
    <source>
        <dbReference type="RuleBase" id="RU003983"/>
    </source>
</evidence>
<protein>
    <submittedName>
        <fullName evidence="9">M48 family metalloprotease</fullName>
    </submittedName>
</protein>
<dbReference type="GO" id="GO:0006508">
    <property type="term" value="P:proteolysis"/>
    <property type="evidence" value="ECO:0007669"/>
    <property type="project" value="UniProtKB-KW"/>
</dbReference>
<keyword evidence="7" id="KW-1133">Transmembrane helix</keyword>
<feature type="domain" description="Peptidase M48" evidence="8">
    <location>
        <begin position="125"/>
        <end position="183"/>
    </location>
</feature>
<dbReference type="Proteomes" id="UP000319769">
    <property type="component" value="Unassembled WGS sequence"/>
</dbReference>
<keyword evidence="7" id="KW-0472">Membrane</keyword>
<evidence type="ECO:0000313" key="9">
    <source>
        <dbReference type="EMBL" id="KAA9162687.1"/>
    </source>
</evidence>
<organism evidence="9 10">
    <name type="scientific">Amycolatopsis acidicola</name>
    <dbReference type="NCBI Taxonomy" id="2596893"/>
    <lineage>
        <taxon>Bacteria</taxon>
        <taxon>Bacillati</taxon>
        <taxon>Actinomycetota</taxon>
        <taxon>Actinomycetes</taxon>
        <taxon>Pseudonocardiales</taxon>
        <taxon>Pseudonocardiaceae</taxon>
        <taxon>Amycolatopsis</taxon>
    </lineage>
</organism>
<dbReference type="InterPro" id="IPR052173">
    <property type="entry name" value="Beta-lactam_resp_regulator"/>
</dbReference>
<keyword evidence="1 6" id="KW-0645">Protease</keyword>
<dbReference type="GO" id="GO:0004222">
    <property type="term" value="F:metalloendopeptidase activity"/>
    <property type="evidence" value="ECO:0007669"/>
    <property type="project" value="InterPro"/>
</dbReference>
<comment type="caution">
    <text evidence="9">The sequence shown here is derived from an EMBL/GenBank/DDBJ whole genome shotgun (WGS) entry which is preliminary data.</text>
</comment>
<evidence type="ECO:0000256" key="2">
    <source>
        <dbReference type="ARBA" id="ARBA00022723"/>
    </source>
</evidence>
<sequence>MDFDVFVPLLLPVLGWPLARLLTSTARPARAAWLLSISAVALATGSTVALCVLAFAGLSLIPLIARIGEWSPDSLRGLEIASVPVEAAAGVALVFVSVSIVVAVLRQLRRLRAVRRIVAGSAGELVVLPDSGPVAFAAPVRGGRIVVSRSMLAVLSAAERRALLTHERVHLRRRHHLFLVAAGLSAALNPLLWPLRSAIEYLVERWADEETAQQLGNRQLVATAVAKAALATRDKAQVFTPAATGGSVPRRVAALLAPAPVRLDWRPVAVLFAALWITLAAWTLQACVDAAVDLHAGLQIASVGHHHHPARATA</sequence>
<accession>A0A5N0V8J3</accession>
<dbReference type="AlphaFoldDB" id="A0A5N0V8J3"/>
<dbReference type="InterPro" id="IPR001915">
    <property type="entry name" value="Peptidase_M48"/>
</dbReference>
<evidence type="ECO:0000313" key="10">
    <source>
        <dbReference type="Proteomes" id="UP000319769"/>
    </source>
</evidence>
<evidence type="ECO:0000256" key="4">
    <source>
        <dbReference type="ARBA" id="ARBA00022833"/>
    </source>
</evidence>
<reference evidence="9" key="1">
    <citation type="submission" date="2019-09" db="EMBL/GenBank/DDBJ databases">
        <authorList>
            <person name="Teo W.F.A."/>
            <person name="Duangmal K."/>
        </authorList>
    </citation>
    <scope>NUCLEOTIDE SEQUENCE [LARGE SCALE GENOMIC DNA]</scope>
    <source>
        <strain evidence="9">K81G1</strain>
    </source>
</reference>
<evidence type="ECO:0000256" key="3">
    <source>
        <dbReference type="ARBA" id="ARBA00022801"/>
    </source>
</evidence>
<keyword evidence="2" id="KW-0479">Metal-binding</keyword>
<keyword evidence="4 6" id="KW-0862">Zinc</keyword>
<keyword evidence="3 6" id="KW-0378">Hydrolase</keyword>
<dbReference type="PANTHER" id="PTHR34978:SF3">
    <property type="entry name" value="SLR0241 PROTEIN"/>
    <property type="match status" value="1"/>
</dbReference>
<dbReference type="GO" id="GO:0046872">
    <property type="term" value="F:metal ion binding"/>
    <property type="evidence" value="ECO:0007669"/>
    <property type="project" value="UniProtKB-KW"/>
</dbReference>
<gene>
    <name evidence="9" type="ORF">FPZ12_011000</name>
</gene>
<dbReference type="EMBL" id="VMNW02000012">
    <property type="protein sequence ID" value="KAA9162687.1"/>
    <property type="molecule type" value="Genomic_DNA"/>
</dbReference>
<keyword evidence="5 6" id="KW-0482">Metalloprotease</keyword>
<comment type="similarity">
    <text evidence="6">Belongs to the peptidase M48 family.</text>
</comment>
<keyword evidence="7" id="KW-0812">Transmembrane</keyword>
<name>A0A5N0V8J3_9PSEU</name>
<evidence type="ECO:0000256" key="7">
    <source>
        <dbReference type="SAM" id="Phobius"/>
    </source>
</evidence>
<evidence type="ECO:0000259" key="8">
    <source>
        <dbReference type="Pfam" id="PF01435"/>
    </source>
</evidence>
<evidence type="ECO:0000256" key="1">
    <source>
        <dbReference type="ARBA" id="ARBA00022670"/>
    </source>
</evidence>
<comment type="cofactor">
    <cofactor evidence="6">
        <name>Zn(2+)</name>
        <dbReference type="ChEBI" id="CHEBI:29105"/>
    </cofactor>
    <text evidence="6">Binds 1 zinc ion per subunit.</text>
</comment>
<evidence type="ECO:0000256" key="5">
    <source>
        <dbReference type="ARBA" id="ARBA00023049"/>
    </source>
</evidence>
<dbReference type="PANTHER" id="PTHR34978">
    <property type="entry name" value="POSSIBLE SENSOR-TRANSDUCER PROTEIN BLAR"/>
    <property type="match status" value="1"/>
</dbReference>
<dbReference type="CDD" id="cd07326">
    <property type="entry name" value="M56_BlaR1_MecR1_like"/>
    <property type="match status" value="1"/>
</dbReference>
<dbReference type="OrthoDB" id="3541294at2"/>